<dbReference type="KEGG" id="ncv:NCAV_1088"/>
<protein>
    <submittedName>
        <fullName evidence="1">Uncharacterized protein</fullName>
    </submittedName>
</protein>
<name>A0A2K5ARL7_9ARCH</name>
<gene>
    <name evidence="1" type="ORF">NCAV_1088</name>
</gene>
<dbReference type="Proteomes" id="UP000236248">
    <property type="component" value="Chromosome NCAV"/>
</dbReference>
<evidence type="ECO:0000313" key="2">
    <source>
        <dbReference type="Proteomes" id="UP000236248"/>
    </source>
</evidence>
<dbReference type="EMBL" id="LT981265">
    <property type="protein sequence ID" value="SPC34265.1"/>
    <property type="molecule type" value="Genomic_DNA"/>
</dbReference>
<organism evidence="1 2">
    <name type="scientific">Candidatus Nitrosocaldus cavascurensis</name>
    <dbReference type="NCBI Taxonomy" id="2058097"/>
    <lineage>
        <taxon>Archaea</taxon>
        <taxon>Nitrososphaerota</taxon>
        <taxon>Nitrososphaeria</taxon>
        <taxon>Candidatus Nitrosocaldales</taxon>
        <taxon>Candidatus Nitrosocaldaceae</taxon>
        <taxon>Candidatus Nitrosocaldus</taxon>
    </lineage>
</organism>
<accession>A0A2K5ARL7</accession>
<keyword evidence="2" id="KW-1185">Reference proteome</keyword>
<proteinExistence type="predicted"/>
<dbReference type="AlphaFoldDB" id="A0A2K5ARL7"/>
<sequence length="117" mass="13088">MMEDMCIDDVAFACAIDGSPPYFTYEGSTMLIINSEMHARHGMSGFKGIERYIEAIISHESIHAVIKRIEPSIDPDTVDDIEVIVSRGMMRFQVTLNNMAFAVDNSGLVLPDQWVDC</sequence>
<reference evidence="2" key="1">
    <citation type="submission" date="2018-01" db="EMBL/GenBank/DDBJ databases">
        <authorList>
            <person name="Kerou L M."/>
        </authorList>
    </citation>
    <scope>NUCLEOTIDE SEQUENCE [LARGE SCALE GENOMIC DNA]</scope>
    <source>
        <strain evidence="2">SCU2</strain>
    </source>
</reference>
<evidence type="ECO:0000313" key="1">
    <source>
        <dbReference type="EMBL" id="SPC34265.1"/>
    </source>
</evidence>